<gene>
    <name evidence="1" type="ORF">PJU73_03815</name>
</gene>
<evidence type="ECO:0000313" key="1">
    <source>
        <dbReference type="EMBL" id="WCL72241.1"/>
    </source>
</evidence>
<sequence length="249" mass="29316">MPTIQTLNTHYLENRNAYPEPFRLRIHRSLSWLKRAEMMLADGYDELDRQLKQSRLPESAWVALENTKSDLDFGFVSLWIAFNAAYAYELESANLLHDKASFREFITTVCSLDREKQIYNLVWRVYSSDIQALLKNQFVFQPFWDFHNKKITEAVFQEKFDAALKSVNRALAAQDTDQLLMIVFDRLYTLRNQLIHGGATWHSSANRKQLQSACAFLMKLLPLFLMVMMENPNLKLWGKPFYPYVRNDQ</sequence>
<protein>
    <submittedName>
        <fullName evidence="1">HEPN domain-containing protein</fullName>
    </submittedName>
</protein>
<name>A0ABY7RL17_9NEIS</name>
<keyword evidence="2" id="KW-1185">Reference proteome</keyword>
<dbReference type="EMBL" id="CP116766">
    <property type="protein sequence ID" value="WCL72241.1"/>
    <property type="molecule type" value="Genomic_DNA"/>
</dbReference>
<organism evidence="1 2">
    <name type="scientific">Neisseria lisongii</name>
    <dbReference type="NCBI Taxonomy" id="2912188"/>
    <lineage>
        <taxon>Bacteria</taxon>
        <taxon>Pseudomonadati</taxon>
        <taxon>Pseudomonadota</taxon>
        <taxon>Betaproteobacteria</taxon>
        <taxon>Neisseriales</taxon>
        <taxon>Neisseriaceae</taxon>
        <taxon>Neisseria</taxon>
    </lineage>
</organism>
<proteinExistence type="predicted"/>
<evidence type="ECO:0000313" key="2">
    <source>
        <dbReference type="Proteomes" id="UP001221268"/>
    </source>
</evidence>
<accession>A0ABY7RL17</accession>
<reference evidence="1 2" key="1">
    <citation type="submission" date="2023-01" db="EMBL/GenBank/DDBJ databases">
        <authorList>
            <person name="Yang C."/>
        </authorList>
    </citation>
    <scope>NUCLEOTIDE SEQUENCE [LARGE SCALE GENOMIC DNA]</scope>
    <source>
        <strain evidence="1 2">ZJ106</strain>
    </source>
</reference>
<dbReference type="Proteomes" id="UP001221268">
    <property type="component" value="Chromosome"/>
</dbReference>
<dbReference type="RefSeq" id="WP_237091452.1">
    <property type="nucleotide sequence ID" value="NZ_CP116766.1"/>
</dbReference>